<dbReference type="AlphaFoldDB" id="A0A0E9VB22"/>
<sequence length="35" mass="4343">MLTHNQGSETKLRHFVGMQLDQLFNYKIYKQHWHL</sequence>
<reference evidence="1" key="2">
    <citation type="journal article" date="2015" name="Fish Shellfish Immunol.">
        <title>Early steps in the European eel (Anguilla anguilla)-Vibrio vulnificus interaction in the gills: Role of the RtxA13 toxin.</title>
        <authorList>
            <person name="Callol A."/>
            <person name="Pajuelo D."/>
            <person name="Ebbesson L."/>
            <person name="Teles M."/>
            <person name="MacKenzie S."/>
            <person name="Amaro C."/>
        </authorList>
    </citation>
    <scope>NUCLEOTIDE SEQUENCE</scope>
</reference>
<protein>
    <submittedName>
        <fullName evidence="1">Uncharacterized protein</fullName>
    </submittedName>
</protein>
<accession>A0A0E9VB22</accession>
<name>A0A0E9VB22_ANGAN</name>
<dbReference type="EMBL" id="GBXM01033288">
    <property type="protein sequence ID" value="JAH75289.1"/>
    <property type="molecule type" value="Transcribed_RNA"/>
</dbReference>
<dbReference type="EMBL" id="GBXM01032647">
    <property type="protein sequence ID" value="JAH75930.1"/>
    <property type="molecule type" value="Transcribed_RNA"/>
</dbReference>
<reference evidence="1" key="1">
    <citation type="submission" date="2014-11" db="EMBL/GenBank/DDBJ databases">
        <authorList>
            <person name="Amaro Gonzalez C."/>
        </authorList>
    </citation>
    <scope>NUCLEOTIDE SEQUENCE</scope>
</reference>
<organism evidence="1">
    <name type="scientific">Anguilla anguilla</name>
    <name type="common">European freshwater eel</name>
    <name type="synonym">Muraena anguilla</name>
    <dbReference type="NCBI Taxonomy" id="7936"/>
    <lineage>
        <taxon>Eukaryota</taxon>
        <taxon>Metazoa</taxon>
        <taxon>Chordata</taxon>
        <taxon>Craniata</taxon>
        <taxon>Vertebrata</taxon>
        <taxon>Euteleostomi</taxon>
        <taxon>Actinopterygii</taxon>
        <taxon>Neopterygii</taxon>
        <taxon>Teleostei</taxon>
        <taxon>Anguilliformes</taxon>
        <taxon>Anguillidae</taxon>
        <taxon>Anguilla</taxon>
    </lineage>
</organism>
<evidence type="ECO:0000313" key="1">
    <source>
        <dbReference type="EMBL" id="JAH75289.1"/>
    </source>
</evidence>
<proteinExistence type="predicted"/>